<dbReference type="Proteomes" id="UP000000585">
    <property type="component" value="Chromosome"/>
</dbReference>
<dbReference type="AlphaFoldDB" id="A0A0H2USG8"/>
<dbReference type="PaxDb" id="170187-SP_2147"/>
<evidence type="ECO:0000256" key="1">
    <source>
        <dbReference type="SAM" id="Phobius"/>
    </source>
</evidence>
<feature type="transmembrane region" description="Helical" evidence="1">
    <location>
        <begin position="55"/>
        <end position="73"/>
    </location>
</feature>
<reference evidence="2 3" key="1">
    <citation type="journal article" date="2001" name="Science">
        <title>Complete genome sequence of a virulent isolate of Streptococcus pneumoniae.</title>
        <authorList>
            <person name="Tettelin H."/>
            <person name="Nelson K.E."/>
            <person name="Paulsen I.T."/>
            <person name="Eisen J.A."/>
            <person name="Read T.D."/>
            <person name="Peterson S."/>
            <person name="Heidelberg J."/>
            <person name="DeBoy R.T."/>
            <person name="Haft D.H."/>
            <person name="Dodson R.J."/>
            <person name="Durkin A.S."/>
            <person name="Gwinn M."/>
            <person name="Kolonay J.F."/>
            <person name="Nelson W.C."/>
            <person name="Peterson J.D."/>
            <person name="Umayam L.A."/>
            <person name="White O."/>
            <person name="Salzberg S.L."/>
            <person name="Lewis M.R."/>
            <person name="Radune D."/>
            <person name="Holtzapple E."/>
            <person name="Khouri H."/>
            <person name="Wolf A.M."/>
            <person name="Utterback T.R."/>
            <person name="Hansen C.L."/>
            <person name="McDonald L.A."/>
            <person name="Feldblyum T.V."/>
            <person name="Angiuoli S."/>
            <person name="Dickinson T."/>
            <person name="Hickey E.K."/>
            <person name="Holt I.E."/>
            <person name="Loftus B.J."/>
            <person name="Yang F."/>
            <person name="Smith H.O."/>
            <person name="Venter J.C."/>
            <person name="Dougherty B.A."/>
            <person name="Morrison D.A."/>
            <person name="Hollingshead S.K."/>
            <person name="Fraser C.M."/>
        </authorList>
    </citation>
    <scope>NUCLEOTIDE SEQUENCE [LARGE SCALE GENOMIC DNA]</scope>
    <source>
        <strain evidence="3">ATCC BAA-334 / TIGR4</strain>
    </source>
</reference>
<dbReference type="EnsemblBacteria" id="AAK76204">
    <property type="protein sequence ID" value="AAK76204"/>
    <property type="gene ID" value="SP_2147"/>
</dbReference>
<dbReference type="BioCyc" id="SPNE170187:G1FZB-2239-MONOMER"/>
<dbReference type="KEGG" id="spn:SP_2147"/>
<dbReference type="EMBL" id="AE005672">
    <property type="protein sequence ID" value="AAK76204.1"/>
    <property type="molecule type" value="Genomic_DNA"/>
</dbReference>
<name>A0A0H2USG8_STRPN</name>
<evidence type="ECO:0000313" key="2">
    <source>
        <dbReference type="EMBL" id="AAK76204.1"/>
    </source>
</evidence>
<keyword evidence="3" id="KW-1185">Reference proteome</keyword>
<protein>
    <submittedName>
        <fullName evidence="2">Uncharacterized protein</fullName>
    </submittedName>
</protein>
<organism evidence="2 3">
    <name type="scientific">Streptococcus pneumoniae serotype 4 (strain ATCC BAA-334 / TIGR4)</name>
    <dbReference type="NCBI Taxonomy" id="170187"/>
    <lineage>
        <taxon>Bacteria</taxon>
        <taxon>Bacillati</taxon>
        <taxon>Bacillota</taxon>
        <taxon>Bacilli</taxon>
        <taxon>Lactobacillales</taxon>
        <taxon>Streptococcaceae</taxon>
        <taxon>Streptococcus</taxon>
    </lineage>
</organism>
<keyword evidence="1" id="KW-0472">Membrane</keyword>
<sequence length="74" mass="8851">MLLQNLSSKECCIFLSFHTNISLYTDPSDNQMIIGHFLIICIFFEKFFKKILYPFYRSLCICIYVFYPMLCIIT</sequence>
<accession>A0A0H2USG8</accession>
<keyword evidence="1" id="KW-1133">Transmembrane helix</keyword>
<gene>
    <name evidence="2" type="ordered locus">SP_2147</name>
</gene>
<evidence type="ECO:0000313" key="3">
    <source>
        <dbReference type="Proteomes" id="UP000000585"/>
    </source>
</evidence>
<proteinExistence type="predicted"/>
<keyword evidence="1" id="KW-0812">Transmembrane</keyword>